<evidence type="ECO:0000256" key="2">
    <source>
        <dbReference type="ARBA" id="ARBA00022862"/>
    </source>
</evidence>
<organism evidence="7 8">
    <name type="scientific">Rubrobacter xylanophilus (strain DSM 9941 / JCM 11954 / NBRC 16129 / PRD-1)</name>
    <dbReference type="NCBI Taxonomy" id="266117"/>
    <lineage>
        <taxon>Bacteria</taxon>
        <taxon>Bacillati</taxon>
        <taxon>Actinomycetota</taxon>
        <taxon>Rubrobacteria</taxon>
        <taxon>Rubrobacterales</taxon>
        <taxon>Rubrobacteraceae</taxon>
        <taxon>Rubrobacter</taxon>
    </lineage>
</organism>
<evidence type="ECO:0000256" key="5">
    <source>
        <dbReference type="PIRSR" id="PIRSR000239-1"/>
    </source>
</evidence>
<keyword evidence="4" id="KW-0676">Redox-active center</keyword>
<evidence type="ECO:0000313" key="8">
    <source>
        <dbReference type="Proteomes" id="UP000006637"/>
    </source>
</evidence>
<dbReference type="HOGENOM" id="CLU_042529_14_2_11"/>
<dbReference type="PANTHER" id="PTHR43110:SF1">
    <property type="entry name" value="THIOL PEROXIDASE"/>
    <property type="match status" value="1"/>
</dbReference>
<evidence type="ECO:0000256" key="3">
    <source>
        <dbReference type="ARBA" id="ARBA00023002"/>
    </source>
</evidence>
<dbReference type="InterPro" id="IPR000866">
    <property type="entry name" value="AhpC/TSA"/>
</dbReference>
<dbReference type="EMBL" id="CP000386">
    <property type="protein sequence ID" value="ABG04094.1"/>
    <property type="molecule type" value="Genomic_DNA"/>
</dbReference>
<dbReference type="eggNOG" id="COG1225">
    <property type="taxonomic scope" value="Bacteria"/>
</dbReference>
<dbReference type="Proteomes" id="UP000006637">
    <property type="component" value="Chromosome"/>
</dbReference>
<evidence type="ECO:0000256" key="4">
    <source>
        <dbReference type="ARBA" id="ARBA00023284"/>
    </source>
</evidence>
<dbReference type="CDD" id="cd03018">
    <property type="entry name" value="PRX_AhpE_like"/>
    <property type="match status" value="1"/>
</dbReference>
<evidence type="ECO:0000259" key="6">
    <source>
        <dbReference type="PROSITE" id="PS51352"/>
    </source>
</evidence>
<proteinExistence type="predicted"/>
<accession>Q1AWY4</accession>
<name>Q1AWY4_RUBXD</name>
<gene>
    <name evidence="7" type="ordered locus">Rxyl_1128</name>
</gene>
<keyword evidence="8" id="KW-1185">Reference proteome</keyword>
<keyword evidence="2" id="KW-0049">Antioxidant</keyword>
<dbReference type="SUPFAM" id="SSF52833">
    <property type="entry name" value="Thioredoxin-like"/>
    <property type="match status" value="1"/>
</dbReference>
<dbReference type="AlphaFoldDB" id="Q1AWY4"/>
<sequence length="152" mass="17285">MPAEVGERAPGFALPADSWEREVSLEEALERGPVVLFFYPGDWSSVCTDQLDEVQERLSEFSRRGAGVLAISVDSPWSHRAWAEARGITFPLLSDFHREVVRAYGVLNEQGFAERAYFVVDREGRIRARRVERTPRDRPPLERVLEDLDGAL</sequence>
<evidence type="ECO:0000313" key="7">
    <source>
        <dbReference type="EMBL" id="ABG04094.1"/>
    </source>
</evidence>
<dbReference type="PROSITE" id="PS51352">
    <property type="entry name" value="THIOREDOXIN_2"/>
    <property type="match status" value="1"/>
</dbReference>
<dbReference type="InterPro" id="IPR024706">
    <property type="entry name" value="Peroxiredoxin_AhpC-typ"/>
</dbReference>
<protein>
    <submittedName>
        <fullName evidence="7">Redoxin</fullName>
    </submittedName>
</protein>
<dbReference type="Gene3D" id="3.40.30.10">
    <property type="entry name" value="Glutaredoxin"/>
    <property type="match status" value="1"/>
</dbReference>
<evidence type="ECO:0000256" key="1">
    <source>
        <dbReference type="ARBA" id="ARBA00022559"/>
    </source>
</evidence>
<feature type="domain" description="Thioredoxin" evidence="6">
    <location>
        <begin position="3"/>
        <end position="152"/>
    </location>
</feature>
<dbReference type="STRING" id="266117.Rxyl_1128"/>
<dbReference type="InterPro" id="IPR036249">
    <property type="entry name" value="Thioredoxin-like_sf"/>
</dbReference>
<dbReference type="InterPro" id="IPR050455">
    <property type="entry name" value="Tpx_Peroxidase_subfamily"/>
</dbReference>
<keyword evidence="3" id="KW-0560">Oxidoreductase</keyword>
<dbReference type="GO" id="GO:0004601">
    <property type="term" value="F:peroxidase activity"/>
    <property type="evidence" value="ECO:0007669"/>
    <property type="project" value="UniProtKB-KW"/>
</dbReference>
<dbReference type="KEGG" id="rxy:Rxyl_1128"/>
<reference evidence="7 8" key="1">
    <citation type="submission" date="2006-06" db="EMBL/GenBank/DDBJ databases">
        <title>Complete sequence of Rubrobacter xylanophilus DSM 9941.</title>
        <authorList>
            <consortium name="US DOE Joint Genome Institute"/>
            <person name="Copeland A."/>
            <person name="Lucas S."/>
            <person name="Lapidus A."/>
            <person name="Barry K."/>
            <person name="Detter J.C."/>
            <person name="Glavina del Rio T."/>
            <person name="Hammon N."/>
            <person name="Israni S."/>
            <person name="Dalin E."/>
            <person name="Tice H."/>
            <person name="Pitluck S."/>
            <person name="Munk A.C."/>
            <person name="Brettin T."/>
            <person name="Bruce D."/>
            <person name="Han C."/>
            <person name="Tapia R."/>
            <person name="Gilna P."/>
            <person name="Schmutz J."/>
            <person name="Larimer F."/>
            <person name="Land M."/>
            <person name="Hauser L."/>
            <person name="Kyrpides N."/>
            <person name="Lykidis A."/>
            <person name="da Costa M.S."/>
            <person name="Rainey F.A."/>
            <person name="Empadinhas N."/>
            <person name="Jolivet E."/>
            <person name="Battista J.R."/>
            <person name="Richardson P."/>
        </authorList>
    </citation>
    <scope>NUCLEOTIDE SEQUENCE [LARGE SCALE GENOMIC DNA]</scope>
    <source>
        <strain evidence="8">DSM 9941 / NBRC 16129 / PRD-1</strain>
    </source>
</reference>
<dbReference type="PIRSF" id="PIRSF000239">
    <property type="entry name" value="AHPC"/>
    <property type="match status" value="1"/>
</dbReference>
<feature type="active site" description="Cysteine sulfenic acid (-SOH) intermediate; for peroxidase activity" evidence="5">
    <location>
        <position position="47"/>
    </location>
</feature>
<keyword evidence="1" id="KW-0575">Peroxidase</keyword>
<dbReference type="PANTHER" id="PTHR43110">
    <property type="entry name" value="THIOL PEROXIDASE"/>
    <property type="match status" value="1"/>
</dbReference>
<dbReference type="PhylomeDB" id="Q1AWY4"/>
<dbReference type="InterPro" id="IPR013766">
    <property type="entry name" value="Thioredoxin_domain"/>
</dbReference>
<dbReference type="RefSeq" id="WP_011564112.1">
    <property type="nucleotide sequence ID" value="NC_008148.1"/>
</dbReference>
<dbReference type="Pfam" id="PF00578">
    <property type="entry name" value="AhpC-TSA"/>
    <property type="match status" value="1"/>
</dbReference>